<keyword evidence="1" id="KW-0866">Nonsense-mediated mRNA decay</keyword>
<dbReference type="PANTHER" id="PTHR15696">
    <property type="entry name" value="SMG-7 SUPPRESSOR WITH MORPHOLOGICAL EFFECT ON GENITALIA PROTEIN 7"/>
    <property type="match status" value="1"/>
</dbReference>
<dbReference type="InterPro" id="IPR019458">
    <property type="entry name" value="Est1-like_N"/>
</dbReference>
<feature type="region of interest" description="Disordered" evidence="2">
    <location>
        <begin position="1195"/>
        <end position="1222"/>
    </location>
</feature>
<reference evidence="5" key="2">
    <citation type="journal article" date="2022" name="Res Sq">
        <title>Comparative Genomics Reveals Insights into the Divergent Evolution of Astigmatic Mites and Household Pest Adaptations.</title>
        <authorList>
            <person name="Xiong Q."/>
            <person name="Wan A.T.-Y."/>
            <person name="Liu X.-Y."/>
            <person name="Fung C.S.-H."/>
            <person name="Xiao X."/>
            <person name="Malainual N."/>
            <person name="Hou J."/>
            <person name="Wang L."/>
            <person name="Wang M."/>
            <person name="Yang K."/>
            <person name="Cui Y."/>
            <person name="Leung E."/>
            <person name="Nong W."/>
            <person name="Shin S.-K."/>
            <person name="Au S."/>
            <person name="Jeong K.Y."/>
            <person name="Chew F.T."/>
            <person name="Hui J."/>
            <person name="Leung T.F."/>
            <person name="Tungtrongchitr A."/>
            <person name="Zhong N."/>
            <person name="Liu Z."/>
            <person name="Tsui S."/>
        </authorList>
    </citation>
    <scope>NUCLEOTIDE SEQUENCE</scope>
    <source>
        <strain evidence="5">Derf</strain>
        <tissue evidence="5">Whole organism</tissue>
    </source>
</reference>
<dbReference type="GO" id="GO:0000184">
    <property type="term" value="P:nuclear-transcribed mRNA catabolic process, nonsense-mediated decay"/>
    <property type="evidence" value="ECO:0007669"/>
    <property type="project" value="UniProtKB-KW"/>
</dbReference>
<proteinExistence type="predicted"/>
<dbReference type="InterPro" id="IPR018834">
    <property type="entry name" value="DNA/RNA-bd_Est1-type"/>
</dbReference>
<dbReference type="InterPro" id="IPR011990">
    <property type="entry name" value="TPR-like_helical_dom_sf"/>
</dbReference>
<evidence type="ECO:0000259" key="3">
    <source>
        <dbReference type="Pfam" id="PF10373"/>
    </source>
</evidence>
<dbReference type="Gene3D" id="3.40.50.1010">
    <property type="entry name" value="5'-nuclease"/>
    <property type="match status" value="1"/>
</dbReference>
<feature type="compositionally biased region" description="Low complexity" evidence="2">
    <location>
        <begin position="1195"/>
        <end position="1211"/>
    </location>
</feature>
<dbReference type="EMBL" id="ASGP02000005">
    <property type="protein sequence ID" value="KAH9506404.1"/>
    <property type="molecule type" value="Genomic_DNA"/>
</dbReference>
<dbReference type="GO" id="GO:0070034">
    <property type="term" value="F:telomerase RNA binding"/>
    <property type="evidence" value="ECO:0007669"/>
    <property type="project" value="TreeGrafter"/>
</dbReference>
<organism evidence="5 6">
    <name type="scientific">Dermatophagoides farinae</name>
    <name type="common">American house dust mite</name>
    <dbReference type="NCBI Taxonomy" id="6954"/>
    <lineage>
        <taxon>Eukaryota</taxon>
        <taxon>Metazoa</taxon>
        <taxon>Ecdysozoa</taxon>
        <taxon>Arthropoda</taxon>
        <taxon>Chelicerata</taxon>
        <taxon>Arachnida</taxon>
        <taxon>Acari</taxon>
        <taxon>Acariformes</taxon>
        <taxon>Sarcoptiformes</taxon>
        <taxon>Astigmata</taxon>
        <taxon>Psoroptidia</taxon>
        <taxon>Analgoidea</taxon>
        <taxon>Pyroglyphidae</taxon>
        <taxon>Dermatophagoidinae</taxon>
        <taxon>Dermatophagoides</taxon>
    </lineage>
</organism>
<name>A0A922HU02_DERFA</name>
<protein>
    <submittedName>
        <fullName evidence="5">Protein smg5</fullName>
    </submittedName>
</protein>
<dbReference type="Proteomes" id="UP000790347">
    <property type="component" value="Unassembled WGS sequence"/>
</dbReference>
<reference evidence="5" key="1">
    <citation type="submission" date="2013-05" db="EMBL/GenBank/DDBJ databases">
        <authorList>
            <person name="Yim A.K.Y."/>
            <person name="Chan T.F."/>
            <person name="Ji K.M."/>
            <person name="Liu X.Y."/>
            <person name="Zhou J.W."/>
            <person name="Li R.Q."/>
            <person name="Yang K.Y."/>
            <person name="Li J."/>
            <person name="Li M."/>
            <person name="Law P.T.W."/>
            <person name="Wu Y.L."/>
            <person name="Cai Z.L."/>
            <person name="Qin H."/>
            <person name="Bao Y."/>
            <person name="Leung R.K.K."/>
            <person name="Ng P.K.S."/>
            <person name="Zou J."/>
            <person name="Zhong X.J."/>
            <person name="Ran P.X."/>
            <person name="Zhong N.S."/>
            <person name="Liu Z.G."/>
            <person name="Tsui S.K.W."/>
        </authorList>
    </citation>
    <scope>NUCLEOTIDE SEQUENCE</scope>
    <source>
        <strain evidence="5">Derf</strain>
        <tissue evidence="5">Whole organism</tissue>
    </source>
</reference>
<feature type="compositionally biased region" description="Polar residues" evidence="2">
    <location>
        <begin position="1212"/>
        <end position="1222"/>
    </location>
</feature>
<evidence type="ECO:0000256" key="1">
    <source>
        <dbReference type="ARBA" id="ARBA00023161"/>
    </source>
</evidence>
<evidence type="ECO:0000313" key="6">
    <source>
        <dbReference type="Proteomes" id="UP000790347"/>
    </source>
</evidence>
<comment type="caution">
    <text evidence="5">The sequence shown here is derived from an EMBL/GenBank/DDBJ whole genome shotgun (WGS) entry which is preliminary data.</text>
</comment>
<evidence type="ECO:0000259" key="4">
    <source>
        <dbReference type="Pfam" id="PF10374"/>
    </source>
</evidence>
<keyword evidence="6" id="KW-1185">Reference proteome</keyword>
<dbReference type="Gene3D" id="1.25.40.10">
    <property type="entry name" value="Tetratricopeptide repeat domain"/>
    <property type="match status" value="1"/>
</dbReference>
<dbReference type="SUPFAM" id="SSF48452">
    <property type="entry name" value="TPR-like"/>
    <property type="match status" value="1"/>
</dbReference>
<gene>
    <name evidence="5" type="primary">SMG5_1</name>
    <name evidence="5" type="ORF">DERF_011140</name>
</gene>
<feature type="domain" description="Telomerase activating protein Est1-like N-terminal" evidence="4">
    <location>
        <begin position="84"/>
        <end position="264"/>
    </location>
</feature>
<feature type="compositionally biased region" description="Polar residues" evidence="2">
    <location>
        <begin position="930"/>
        <end position="946"/>
    </location>
</feature>
<sequence length="1244" mass="144696">MSIFVVMFAINREKFCVKLPPSRYELESKHKLILDLSNKLDSQHQQVKTLKQLYSNTLIEQRRQLSDEISFLFRHAPIEYGRVFEDILWKRNYYDCVKFFKKYRRHFQPQQSQSANDSLNNELISLFRSHLISGIGHYHSLIVSFRKGFHLSYLDQSIFLPILASNQLPNNALDDSPFKVSAKSSIFQKPKQRLIIANEDDNDDQAIIKRFNFDDDGSGNDEQADEEAIIEFDTEYTYDEKFKDTLMFLVHRFFICIGDLARYYVDFFPSTSVVVDTAIERFDEQYFQIASLYYQLASLLQPQLGMPYNQLGTLYANSFYGLDSIYYYFRCLNSKKKFLGIKDNLKNTFTFVRNKMQENTNHLPQKSSSTNGFIVGSLTEQNFQNDQELVRSTINRMMDIFSRIFNLIDELENESQSIPASKLYSNINDVLILFRNALNITSSTADAKSSSRLKPNRLTASNIFQIISITMVLIDQIKISLKKNNIDVNLGMIDLSKLESNNLKGNVDVRGNFLLYISYHFLFQIVTMVIHRESEVLKKMMYVSQNLMDDNPRIFQQKHKFANNRKKKSKNPSFNSDSLRKHYQSAHSFSSDYGDCPNDEAMAELKNRVIQTIQDILDSSENEDDNDIDDDNEEELIILDTMTNDTEYQQINHDFDYPLSTDSKTFDQMLAFMYAESYTPIIKFFCDYLQSNGDFIEILQNMSVLIEYFEQFFNYLNLISEFDLRLILNFKSYLEREFQTNAKQQLDKIHKLIDLFNFINQYSGYSLKDFKQSSPLSSEMAFMNLTEELSNFYKSLFDCKDDWTLVNMKNELTIEKSCYLSIKSMIILGIKLVLLSLDNENFKLMATDYDLQTVHDLKQNKHVRFVFQSLQPRSDHSVSILKDDRYSLIVSKAINKCEQQLIQFDLNDKEVENVCNNNNNDNSNSKNGNITPKNKTQKSLQNDGQKNTPVIHHQQMSSSSSSKSLFDLEKLPHLLIDPFVYLENLEQIKQIVQQKKAFVIVPKLVTDFLNNLKNKQIQSAVEASDFLHDEFFRGSRMIRFIRNEDRLELEMLSYPRKNAWIRTINDDDSDNGLGTDSGDRSNGNKLQDLALFYELLEHCHHLLVNKVLINTRISTIGTGFKQQDDEQQQNVQITLITTDTNIAKWPSNASTTIAQACGIDIETMDSYLAKQNIRNNNNNYKKYKFNKKYNRHQMTTTTTASSSNCSFTNNNGRSPQKSSSNTHFRPIQFMANSAGTSLHHRQVT</sequence>
<feature type="region of interest" description="Disordered" evidence="2">
    <location>
        <begin position="915"/>
        <end position="946"/>
    </location>
</feature>
<dbReference type="AlphaFoldDB" id="A0A922HU02"/>
<feature type="compositionally biased region" description="Low complexity" evidence="2">
    <location>
        <begin position="915"/>
        <end position="929"/>
    </location>
</feature>
<dbReference type="PANTHER" id="PTHR15696:SF7">
    <property type="entry name" value="NONSENSE-MEDIATED MRNA DECAY FACTOR"/>
    <property type="match status" value="1"/>
</dbReference>
<dbReference type="GO" id="GO:0005697">
    <property type="term" value="C:telomerase holoenzyme complex"/>
    <property type="evidence" value="ECO:0007669"/>
    <property type="project" value="TreeGrafter"/>
</dbReference>
<dbReference type="Pfam" id="PF10373">
    <property type="entry name" value="EST1_DNA_bind"/>
    <property type="match status" value="1"/>
</dbReference>
<feature type="domain" description="DNA/RNA-binding" evidence="3">
    <location>
        <begin position="290"/>
        <end position="550"/>
    </location>
</feature>
<accession>A0A922HU02</accession>
<evidence type="ECO:0000313" key="5">
    <source>
        <dbReference type="EMBL" id="KAH9506404.1"/>
    </source>
</evidence>
<dbReference type="GO" id="GO:0042162">
    <property type="term" value="F:telomeric DNA binding"/>
    <property type="evidence" value="ECO:0007669"/>
    <property type="project" value="TreeGrafter"/>
</dbReference>
<dbReference type="InterPro" id="IPR045153">
    <property type="entry name" value="Est1/Ebs1-like"/>
</dbReference>
<dbReference type="Pfam" id="PF10374">
    <property type="entry name" value="EST1"/>
    <property type="match status" value="1"/>
</dbReference>
<evidence type="ECO:0000256" key="2">
    <source>
        <dbReference type="SAM" id="MobiDB-lite"/>
    </source>
</evidence>